<keyword evidence="1" id="KW-1133">Transmembrane helix</keyword>
<keyword evidence="1" id="KW-0812">Transmembrane</keyword>
<dbReference type="AlphaFoldDB" id="A0A366CZH8"/>
<accession>A0A366CZH8</accession>
<feature type="transmembrane region" description="Helical" evidence="1">
    <location>
        <begin position="6"/>
        <end position="24"/>
    </location>
</feature>
<gene>
    <name evidence="2" type="ORF">DFR74_12325</name>
</gene>
<sequence length="29" mass="3128">MSWTVTAVLIAAIFAAMVIVTTYLSTKKP</sequence>
<protein>
    <submittedName>
        <fullName evidence="2">Uncharacterized protein</fullName>
    </submittedName>
</protein>
<evidence type="ECO:0000256" key="1">
    <source>
        <dbReference type="SAM" id="Phobius"/>
    </source>
</evidence>
<proteinExistence type="predicted"/>
<dbReference type="Proteomes" id="UP000252586">
    <property type="component" value="Unassembled WGS sequence"/>
</dbReference>
<dbReference type="EMBL" id="QNRE01000023">
    <property type="protein sequence ID" value="RBO82408.1"/>
    <property type="molecule type" value="Genomic_DNA"/>
</dbReference>
<name>A0A366CZH8_9NOCA</name>
<keyword evidence="1" id="KW-0472">Membrane</keyword>
<evidence type="ECO:0000313" key="3">
    <source>
        <dbReference type="Proteomes" id="UP000252586"/>
    </source>
</evidence>
<evidence type="ECO:0000313" key="2">
    <source>
        <dbReference type="EMBL" id="RBO82408.1"/>
    </source>
</evidence>
<comment type="caution">
    <text evidence="2">The sequence shown here is derived from an EMBL/GenBank/DDBJ whole genome shotgun (WGS) entry which is preliminary data.</text>
</comment>
<reference evidence="2 3" key="1">
    <citation type="submission" date="2018-06" db="EMBL/GenBank/DDBJ databases">
        <title>Genomic Encyclopedia of Type Strains, Phase IV (KMG-IV): sequencing the most valuable type-strain genomes for metagenomic binning, comparative biology and taxonomic classification.</title>
        <authorList>
            <person name="Goeker M."/>
        </authorList>
    </citation>
    <scope>NUCLEOTIDE SEQUENCE [LARGE SCALE GENOMIC DNA]</scope>
    <source>
        <strain evidence="2 3">DSM 44599</strain>
    </source>
</reference>
<organism evidence="2 3">
    <name type="scientific">Nocardia puris</name>
    <dbReference type="NCBI Taxonomy" id="208602"/>
    <lineage>
        <taxon>Bacteria</taxon>
        <taxon>Bacillati</taxon>
        <taxon>Actinomycetota</taxon>
        <taxon>Actinomycetes</taxon>
        <taxon>Mycobacteriales</taxon>
        <taxon>Nocardiaceae</taxon>
        <taxon>Nocardia</taxon>
    </lineage>
</organism>
<keyword evidence="3" id="KW-1185">Reference proteome</keyword>